<keyword evidence="2" id="KW-1185">Reference proteome</keyword>
<dbReference type="AlphaFoldDB" id="A0AAV2IJU7"/>
<reference evidence="1 2" key="1">
    <citation type="submission" date="2024-04" db="EMBL/GenBank/DDBJ databases">
        <authorList>
            <consortium name="Genoscope - CEA"/>
            <person name="William W."/>
        </authorList>
    </citation>
    <scope>NUCLEOTIDE SEQUENCE [LARGE SCALE GENOMIC DNA]</scope>
</reference>
<feature type="non-terminal residue" evidence="1">
    <location>
        <position position="1"/>
    </location>
</feature>
<protein>
    <submittedName>
        <fullName evidence="1">Uncharacterized protein</fullName>
    </submittedName>
</protein>
<dbReference type="Proteomes" id="UP001497497">
    <property type="component" value="Unassembled WGS sequence"/>
</dbReference>
<dbReference type="EMBL" id="CAXITT010000951">
    <property type="protein sequence ID" value="CAL1547343.1"/>
    <property type="molecule type" value="Genomic_DNA"/>
</dbReference>
<comment type="caution">
    <text evidence="1">The sequence shown here is derived from an EMBL/GenBank/DDBJ whole genome shotgun (WGS) entry which is preliminary data.</text>
</comment>
<proteinExistence type="predicted"/>
<name>A0AAV2IJU7_LYMST</name>
<gene>
    <name evidence="1" type="ORF">GSLYS_00020668001</name>
</gene>
<accession>A0AAV2IJU7</accession>
<evidence type="ECO:0000313" key="1">
    <source>
        <dbReference type="EMBL" id="CAL1547343.1"/>
    </source>
</evidence>
<evidence type="ECO:0000313" key="2">
    <source>
        <dbReference type="Proteomes" id="UP001497497"/>
    </source>
</evidence>
<organism evidence="1 2">
    <name type="scientific">Lymnaea stagnalis</name>
    <name type="common">Great pond snail</name>
    <name type="synonym">Helix stagnalis</name>
    <dbReference type="NCBI Taxonomy" id="6523"/>
    <lineage>
        <taxon>Eukaryota</taxon>
        <taxon>Metazoa</taxon>
        <taxon>Spiralia</taxon>
        <taxon>Lophotrochozoa</taxon>
        <taxon>Mollusca</taxon>
        <taxon>Gastropoda</taxon>
        <taxon>Heterobranchia</taxon>
        <taxon>Euthyneura</taxon>
        <taxon>Panpulmonata</taxon>
        <taxon>Hygrophila</taxon>
        <taxon>Lymnaeoidea</taxon>
        <taxon>Lymnaeidae</taxon>
        <taxon>Lymnaea</taxon>
    </lineage>
</organism>
<feature type="non-terminal residue" evidence="1">
    <location>
        <position position="195"/>
    </location>
</feature>
<sequence length="195" mass="20832">PLLSSSLSSSLPISISDSPSYNLSTESLILSSFLFTSPSLDRLPQTSAFLKDIVASTQQPPVASAQPDVGTRVTGPSKLTLEPTETSYISTDPFPAVGDVEFQTSFVTTSEIFADQRSTIIHHKSAQLYEDNLAGDALRPSSPLTAHSVLTPDPPPPHLVQTRIVEIIAPSRVPVYDHPELYSSASIVDLSASQS</sequence>